<comment type="subcellular location">
    <subcellularLocation>
        <location evidence="2">Cell membrane</location>
        <topology evidence="2">Lipid-anchor</topology>
    </subcellularLocation>
</comment>
<keyword evidence="2" id="KW-0564">Palmitate</keyword>
<dbReference type="SUPFAM" id="SSF56954">
    <property type="entry name" value="Outer membrane efflux proteins (OEP)"/>
    <property type="match status" value="1"/>
</dbReference>
<dbReference type="InterPro" id="IPR010131">
    <property type="entry name" value="MdtP/NodT-like"/>
</dbReference>
<dbReference type="EMBL" id="BAABIA010000002">
    <property type="protein sequence ID" value="GAA5135446.1"/>
    <property type="molecule type" value="Genomic_DNA"/>
</dbReference>
<evidence type="ECO:0000256" key="2">
    <source>
        <dbReference type="RuleBase" id="RU362097"/>
    </source>
</evidence>
<evidence type="ECO:0000313" key="6">
    <source>
        <dbReference type="Proteomes" id="UP001499852"/>
    </source>
</evidence>
<evidence type="ECO:0000256" key="1">
    <source>
        <dbReference type="ARBA" id="ARBA00007613"/>
    </source>
</evidence>
<gene>
    <name evidence="5" type="ORF">GCM10023213_08760</name>
</gene>
<dbReference type="PANTHER" id="PTHR30203">
    <property type="entry name" value="OUTER MEMBRANE CATION EFFLUX PROTEIN"/>
    <property type="match status" value="1"/>
</dbReference>
<dbReference type="RefSeq" id="WP_345735148.1">
    <property type="nucleotide sequence ID" value="NZ_BAABIA010000002.1"/>
</dbReference>
<dbReference type="InterPro" id="IPR003423">
    <property type="entry name" value="OMP_efflux"/>
</dbReference>
<keyword evidence="3" id="KW-0175">Coiled coil</keyword>
<dbReference type="Gene3D" id="1.20.1600.10">
    <property type="entry name" value="Outer membrane efflux proteins (OEP)"/>
    <property type="match status" value="1"/>
</dbReference>
<proteinExistence type="inferred from homology"/>
<organism evidence="5 6">
    <name type="scientific">Prosthecobacter algae</name>
    <dbReference type="NCBI Taxonomy" id="1144682"/>
    <lineage>
        <taxon>Bacteria</taxon>
        <taxon>Pseudomonadati</taxon>
        <taxon>Verrucomicrobiota</taxon>
        <taxon>Verrucomicrobiia</taxon>
        <taxon>Verrucomicrobiales</taxon>
        <taxon>Verrucomicrobiaceae</taxon>
        <taxon>Prosthecobacter</taxon>
    </lineage>
</organism>
<feature type="region of interest" description="Disordered" evidence="4">
    <location>
        <begin position="105"/>
        <end position="126"/>
    </location>
</feature>
<keyword evidence="2" id="KW-1134">Transmembrane beta strand</keyword>
<evidence type="ECO:0000313" key="5">
    <source>
        <dbReference type="EMBL" id="GAA5135446.1"/>
    </source>
</evidence>
<dbReference type="Pfam" id="PF02321">
    <property type="entry name" value="OEP"/>
    <property type="match status" value="2"/>
</dbReference>
<feature type="coiled-coil region" evidence="3">
    <location>
        <begin position="144"/>
        <end position="196"/>
    </location>
</feature>
<dbReference type="PROSITE" id="PS51257">
    <property type="entry name" value="PROKAR_LIPOPROTEIN"/>
    <property type="match status" value="1"/>
</dbReference>
<dbReference type="Proteomes" id="UP001499852">
    <property type="component" value="Unassembled WGS sequence"/>
</dbReference>
<dbReference type="NCBIfam" id="TIGR01845">
    <property type="entry name" value="outer_NodT"/>
    <property type="match status" value="1"/>
</dbReference>
<keyword evidence="2" id="KW-0812">Transmembrane</keyword>
<evidence type="ECO:0000256" key="3">
    <source>
        <dbReference type="SAM" id="Coils"/>
    </source>
</evidence>
<evidence type="ECO:0000256" key="4">
    <source>
        <dbReference type="SAM" id="MobiDB-lite"/>
    </source>
</evidence>
<keyword evidence="6" id="KW-1185">Reference proteome</keyword>
<comment type="caution">
    <text evidence="5">The sequence shown here is derived from an EMBL/GenBank/DDBJ whole genome shotgun (WGS) entry which is preliminary data.</text>
</comment>
<sequence length="471" mass="50266">MKITNPPRPLIGLTGLALAVLMGGCTSVSRHESDLAIPAAWKGKKSGVVPLDTAGLTQWWRKLNDPILNQVLAQALQSSPDVRTALARIDESRARRGVEKATLFPSITTGSTGRGERSDSKLTGLSTSESYSASVDMSWEVDLFGKLRQNVNAASADLAQATENYHAAQVTLAAEVAEAYVDLRTAQAQLEVYQRNLSTRGDTVQITRWREQAGESTTFETQQAASTLEQARATLPSLKQTIEQTQNRLALLSGKTPGALNALLAPPRRVPVPAAVLALGIPADTLRQRPDVRAAERGVEAAVARTKSAEKERYPTFTLSGSLGVDALKAGSLLSPEVAAASLLGNLSAPIFNAGRIRQTINVQSAQEKQALIAYESTVLQALSEVENALIAVSRSSERLRTLDGAVTSAKEAATLAAQSYEAGQIDLLQVLDAQRTLLSLEEQQTLTQGDRASAHIQLYKALGGGWSRQG</sequence>
<name>A0ABP9NW20_9BACT</name>
<keyword evidence="2" id="KW-0472">Membrane</keyword>
<dbReference type="PANTHER" id="PTHR30203:SF31">
    <property type="entry name" value="RND EFFLUX SYSTEM, OUTER MEMBRANE LIPOPROTEIN, NODT"/>
    <property type="match status" value="1"/>
</dbReference>
<dbReference type="Gene3D" id="2.20.200.10">
    <property type="entry name" value="Outer membrane efflux proteins (OEP)"/>
    <property type="match status" value="1"/>
</dbReference>
<reference evidence="6" key="1">
    <citation type="journal article" date="2019" name="Int. J. Syst. Evol. Microbiol.">
        <title>The Global Catalogue of Microorganisms (GCM) 10K type strain sequencing project: providing services to taxonomists for standard genome sequencing and annotation.</title>
        <authorList>
            <consortium name="The Broad Institute Genomics Platform"/>
            <consortium name="The Broad Institute Genome Sequencing Center for Infectious Disease"/>
            <person name="Wu L."/>
            <person name="Ma J."/>
        </authorList>
    </citation>
    <scope>NUCLEOTIDE SEQUENCE [LARGE SCALE GENOMIC DNA]</scope>
    <source>
        <strain evidence="6">JCM 18053</strain>
    </source>
</reference>
<protein>
    <submittedName>
        <fullName evidence="5">Efflux transporter outer membrane subunit</fullName>
    </submittedName>
</protein>
<comment type="similarity">
    <text evidence="1 2">Belongs to the outer membrane factor (OMF) (TC 1.B.17) family.</text>
</comment>
<keyword evidence="2" id="KW-0449">Lipoprotein</keyword>
<accession>A0ABP9NW20</accession>